<dbReference type="SUPFAM" id="SSF109998">
    <property type="entry name" value="Triger factor/SurA peptide-binding domain-like"/>
    <property type="match status" value="1"/>
</dbReference>
<dbReference type="GO" id="GO:0005737">
    <property type="term" value="C:cytoplasm"/>
    <property type="evidence" value="ECO:0007669"/>
    <property type="project" value="UniProtKB-SubCell"/>
</dbReference>
<feature type="domain" description="PPIase FKBP-type" evidence="14">
    <location>
        <begin position="172"/>
        <end position="257"/>
    </location>
</feature>
<comment type="caution">
    <text evidence="16">The sequence shown here is derived from an EMBL/GenBank/DDBJ whole genome shotgun (WGS) entry which is preliminary data.</text>
</comment>
<keyword evidence="11" id="KW-0963">Cytoplasm</keyword>
<dbReference type="InterPro" id="IPR008880">
    <property type="entry name" value="Trigger_fac_C"/>
</dbReference>
<evidence type="ECO:0000256" key="5">
    <source>
        <dbReference type="ARBA" id="ARBA00022618"/>
    </source>
</evidence>
<name>A0A095EXC1_BURGA</name>
<reference evidence="16" key="3">
    <citation type="submission" date="2017-09" db="EMBL/GenBank/DDBJ databases">
        <title>FDA dAtabase for Regulatory Grade micrObial Sequences (FDA-ARGOS): Supporting development and validation of Infectious Disease Dx tests.</title>
        <authorList>
            <person name="Minogue T."/>
            <person name="Wolcott M."/>
            <person name="Wasieloski L."/>
            <person name="Aguilar W."/>
            <person name="Moore D."/>
            <person name="Tallon L.J."/>
            <person name="Sadzewicz L."/>
            <person name="Ott S."/>
            <person name="Zhao X."/>
            <person name="Nagaraj S."/>
            <person name="Vavikolanu K."/>
            <person name="Aluvathingal J."/>
            <person name="Nadendla S."/>
            <person name="Sichtig H."/>
        </authorList>
    </citation>
    <scope>NUCLEOTIDE SEQUENCE</scope>
    <source>
        <strain evidence="16">FDAARGOS_390</strain>
    </source>
</reference>
<comment type="catalytic activity">
    <reaction evidence="1 11 12">
        <text>[protein]-peptidylproline (omega=180) = [protein]-peptidylproline (omega=0)</text>
        <dbReference type="Rhea" id="RHEA:16237"/>
        <dbReference type="Rhea" id="RHEA-COMP:10747"/>
        <dbReference type="Rhea" id="RHEA-COMP:10748"/>
        <dbReference type="ChEBI" id="CHEBI:83833"/>
        <dbReference type="ChEBI" id="CHEBI:83834"/>
        <dbReference type="EC" id="5.2.1.8"/>
    </reaction>
</comment>
<comment type="subcellular location">
    <subcellularLocation>
        <location evidence="11">Cytoplasm</location>
    </subcellularLocation>
    <text evidence="11">About half TF is bound to the ribosome near the polypeptide exit tunnel while the other half is free in the cytoplasm.</text>
</comment>
<dbReference type="RefSeq" id="WP_036051213.1">
    <property type="nucleotide sequence ID" value="NZ_CADEPT010000005.1"/>
</dbReference>
<dbReference type="GO" id="GO:0003755">
    <property type="term" value="F:peptidyl-prolyl cis-trans isomerase activity"/>
    <property type="evidence" value="ECO:0007669"/>
    <property type="project" value="UniProtKB-UniRule"/>
</dbReference>
<evidence type="ECO:0000313" key="17">
    <source>
        <dbReference type="Proteomes" id="UP000029590"/>
    </source>
</evidence>
<dbReference type="InterPro" id="IPR005215">
    <property type="entry name" value="Trig_fac"/>
</dbReference>
<dbReference type="EC" id="5.2.1.8" evidence="3 11"/>
<dbReference type="InterPro" id="IPR027304">
    <property type="entry name" value="Trigger_fact/SurA_dom_sf"/>
</dbReference>
<sequence length="448" mass="49563">MANVVENLGKLERRVTISLPKEVVQKEIDARIQKLAKNVRMPGFRPGKVPLKMVAQQYAGQVEAEVLSDKIGQEFFEVSRTENLRVAGQPSFAPKAEAAADAYAFDATFEVYPEVKIGDLATAEVERSTTSIGDAEIDRTLDILRKQRVHFHARGEGGEHGDGGAETAAQNGDRVTVDFVGKIDDVAFPGGTAEDFPFVLGEGRMLPEFETAALGLKVGEAREFDLTFPEDYHGKDVAGKTAKFTVTMKKVEWPHLPEIDGEFAKTLGIEDGDTAKMRNEIKENLEREAKRRTQSLVKNQVMDAVLKISELDVPNALVEQDQQRLVEMARQDLAQRGVPNAANAPIPVEMFKEQAERRVKLGLVIAELVKANGLEAKPEQIRAEVDEFAKSYEDPKEVVRWYYSNQQRLAEMEAFVVESNVVDFVLGKAKVTDKEVSFEALASASAQA</sequence>
<keyword evidence="6 11" id="KW-0697">Rotamase</keyword>
<dbReference type="Proteomes" id="UP000029590">
    <property type="component" value="Unassembled WGS sequence"/>
</dbReference>
<dbReference type="InterPro" id="IPR036611">
    <property type="entry name" value="Trigger_fac_ribosome-bd_sf"/>
</dbReference>
<evidence type="ECO:0000256" key="9">
    <source>
        <dbReference type="ARBA" id="ARBA00023306"/>
    </source>
</evidence>
<dbReference type="KEGG" id="bgo:BM43_3716"/>
<comment type="similarity">
    <text evidence="2 11 13">Belongs to the FKBP-type PPIase family. Tig subfamily.</text>
</comment>
<dbReference type="EMBL" id="JPGG01000018">
    <property type="protein sequence ID" value="KGC09773.1"/>
    <property type="molecule type" value="Genomic_DNA"/>
</dbReference>
<comment type="function">
    <text evidence="11">Involved in protein export. Acts as a chaperone by maintaining the newly synthesized protein in an open conformation. Functions as a peptidyl-prolyl cis-trans isomerase.</text>
</comment>
<dbReference type="InterPro" id="IPR001179">
    <property type="entry name" value="PPIase_FKBP_dom"/>
</dbReference>
<dbReference type="SUPFAM" id="SSF102735">
    <property type="entry name" value="Trigger factor ribosome-binding domain"/>
    <property type="match status" value="1"/>
</dbReference>
<evidence type="ECO:0000259" key="14">
    <source>
        <dbReference type="PROSITE" id="PS50059"/>
    </source>
</evidence>
<keyword evidence="7 11" id="KW-0143">Chaperone</keyword>
<dbReference type="NCBIfam" id="TIGR00115">
    <property type="entry name" value="tig"/>
    <property type="match status" value="1"/>
</dbReference>
<dbReference type="GO" id="GO:0044183">
    <property type="term" value="F:protein folding chaperone"/>
    <property type="evidence" value="ECO:0007669"/>
    <property type="project" value="TreeGrafter"/>
</dbReference>
<dbReference type="AlphaFoldDB" id="A0A095EXC1"/>
<evidence type="ECO:0000256" key="10">
    <source>
        <dbReference type="ARBA" id="ARBA00029986"/>
    </source>
</evidence>
<dbReference type="GeneID" id="66458179"/>
<keyword evidence="8 11" id="KW-0413">Isomerase</keyword>
<evidence type="ECO:0000256" key="6">
    <source>
        <dbReference type="ARBA" id="ARBA00023110"/>
    </source>
</evidence>
<dbReference type="Pfam" id="PF05697">
    <property type="entry name" value="Trigger_N"/>
    <property type="match status" value="1"/>
</dbReference>
<reference evidence="18" key="2">
    <citation type="submission" date="2017-09" db="EMBL/GenBank/DDBJ databases">
        <title>FDA dAtabase for Regulatory Grade micrObial Sequences (FDA-ARGOS): Supporting development and validation of Infectious Disease Dx tests.</title>
        <authorList>
            <person name="Minogue T."/>
            <person name="Wolcott M."/>
            <person name="Wasieloski L."/>
            <person name="Aguilar W."/>
            <person name="Moore D."/>
            <person name="Tallon L."/>
            <person name="Sadzewicz L."/>
            <person name="Ott S."/>
            <person name="Zhao X."/>
            <person name="Nagaraj S."/>
            <person name="Vavikolanu K."/>
            <person name="Aluvathingal J."/>
            <person name="Nadendla S."/>
            <person name="Sichtig H."/>
        </authorList>
    </citation>
    <scope>NUCLEOTIDE SEQUENCE [LARGE SCALE GENOMIC DNA]</scope>
    <source>
        <strain evidence="18">FDAARGOS_390</strain>
    </source>
</reference>
<reference evidence="15 17" key="1">
    <citation type="submission" date="2014-04" db="EMBL/GenBank/DDBJ databases">
        <authorList>
            <person name="Bishop-Lilly K.A."/>
            <person name="Broomall S.M."/>
            <person name="Chain P.S."/>
            <person name="Chertkov O."/>
            <person name="Coyne S.R."/>
            <person name="Daligault H.E."/>
            <person name="Davenport K.W."/>
            <person name="Erkkila T."/>
            <person name="Frey K.G."/>
            <person name="Gibbons H.S."/>
            <person name="Gu W."/>
            <person name="Jaissle J."/>
            <person name="Johnson S.L."/>
            <person name="Koroleva G.I."/>
            <person name="Ladner J.T."/>
            <person name="Lo C.-C."/>
            <person name="Minogue T.D."/>
            <person name="Munk C."/>
            <person name="Palacios G.F."/>
            <person name="Redden C.L."/>
            <person name="Rosenzweig C.N."/>
            <person name="Scholz M.B."/>
            <person name="Teshima H."/>
            <person name="Xu Y."/>
        </authorList>
    </citation>
    <scope>NUCLEOTIDE SEQUENCE [LARGE SCALE GENOMIC DNA]</scope>
    <source>
        <strain evidence="15">Gladioli</strain>
        <strain evidence="17">gladioli</strain>
    </source>
</reference>
<evidence type="ECO:0000256" key="1">
    <source>
        <dbReference type="ARBA" id="ARBA00000971"/>
    </source>
</evidence>
<dbReference type="Proteomes" id="UP000220629">
    <property type="component" value="Unassembled WGS sequence"/>
</dbReference>
<dbReference type="GO" id="GO:0043022">
    <property type="term" value="F:ribosome binding"/>
    <property type="evidence" value="ECO:0007669"/>
    <property type="project" value="TreeGrafter"/>
</dbReference>
<dbReference type="InterPro" id="IPR037041">
    <property type="entry name" value="Trigger_fac_C_sf"/>
</dbReference>
<dbReference type="HAMAP" id="MF_00303">
    <property type="entry name" value="Trigger_factor_Tig"/>
    <property type="match status" value="1"/>
</dbReference>
<evidence type="ECO:0000256" key="2">
    <source>
        <dbReference type="ARBA" id="ARBA00005464"/>
    </source>
</evidence>
<evidence type="ECO:0000256" key="13">
    <source>
        <dbReference type="RuleBase" id="RU003914"/>
    </source>
</evidence>
<evidence type="ECO:0000313" key="16">
    <source>
        <dbReference type="EMBL" id="PEH38137.1"/>
    </source>
</evidence>
<gene>
    <name evidence="11 15" type="primary">tig</name>
    <name evidence="16" type="ORF">CRM94_27330</name>
    <name evidence="15" type="ORF">DM48_5201</name>
</gene>
<protein>
    <recommendedName>
        <fullName evidence="4 11">Trigger factor</fullName>
        <shortName evidence="11">TF</shortName>
        <ecNumber evidence="3 11">5.2.1.8</ecNumber>
    </recommendedName>
    <alternativeName>
        <fullName evidence="10 11">PPIase</fullName>
    </alternativeName>
</protein>
<dbReference type="Pfam" id="PF05698">
    <property type="entry name" value="Trigger_C"/>
    <property type="match status" value="1"/>
</dbReference>
<dbReference type="PIRSF" id="PIRSF003095">
    <property type="entry name" value="Trigger_factor"/>
    <property type="match status" value="1"/>
</dbReference>
<dbReference type="Gene3D" id="1.10.3120.10">
    <property type="entry name" value="Trigger factor, C-terminal domain"/>
    <property type="match status" value="1"/>
</dbReference>
<dbReference type="PANTHER" id="PTHR30560">
    <property type="entry name" value="TRIGGER FACTOR CHAPERONE AND PEPTIDYL-PROLYL CIS/TRANS ISOMERASE"/>
    <property type="match status" value="1"/>
</dbReference>
<dbReference type="GO" id="GO:0043335">
    <property type="term" value="P:protein unfolding"/>
    <property type="evidence" value="ECO:0007669"/>
    <property type="project" value="TreeGrafter"/>
</dbReference>
<keyword evidence="9 11" id="KW-0131">Cell cycle</keyword>
<dbReference type="Gene3D" id="3.10.50.40">
    <property type="match status" value="1"/>
</dbReference>
<evidence type="ECO:0000256" key="11">
    <source>
        <dbReference type="HAMAP-Rule" id="MF_00303"/>
    </source>
</evidence>
<dbReference type="FunFam" id="3.10.50.40:FF:000001">
    <property type="entry name" value="Trigger factor"/>
    <property type="match status" value="1"/>
</dbReference>
<evidence type="ECO:0000256" key="3">
    <source>
        <dbReference type="ARBA" id="ARBA00013194"/>
    </source>
</evidence>
<proteinExistence type="inferred from homology"/>
<dbReference type="InterPro" id="IPR008881">
    <property type="entry name" value="Trigger_fac_ribosome-bd_bac"/>
</dbReference>
<dbReference type="PANTHER" id="PTHR30560:SF3">
    <property type="entry name" value="TRIGGER FACTOR-LIKE PROTEIN TIG, CHLOROPLASTIC"/>
    <property type="match status" value="1"/>
</dbReference>
<keyword evidence="5 11" id="KW-0132">Cell division</keyword>
<evidence type="ECO:0000313" key="18">
    <source>
        <dbReference type="Proteomes" id="UP000220629"/>
    </source>
</evidence>
<evidence type="ECO:0000313" key="15">
    <source>
        <dbReference type="EMBL" id="KGC09773.1"/>
    </source>
</evidence>
<dbReference type="OrthoDB" id="9767721at2"/>
<dbReference type="GO" id="GO:0015031">
    <property type="term" value="P:protein transport"/>
    <property type="evidence" value="ECO:0007669"/>
    <property type="project" value="UniProtKB-UniRule"/>
</dbReference>
<organism evidence="16 18">
    <name type="scientific">Burkholderia gladioli</name>
    <name type="common">Pseudomonas marginata</name>
    <name type="synonym">Phytomonas marginata</name>
    <dbReference type="NCBI Taxonomy" id="28095"/>
    <lineage>
        <taxon>Bacteria</taxon>
        <taxon>Pseudomonadati</taxon>
        <taxon>Pseudomonadota</taxon>
        <taxon>Betaproteobacteria</taxon>
        <taxon>Burkholderiales</taxon>
        <taxon>Burkholderiaceae</taxon>
        <taxon>Burkholderia</taxon>
    </lineage>
</organism>
<evidence type="ECO:0000256" key="12">
    <source>
        <dbReference type="PROSITE-ProRule" id="PRU00277"/>
    </source>
</evidence>
<dbReference type="InterPro" id="IPR046357">
    <property type="entry name" value="PPIase_dom_sf"/>
</dbReference>
<evidence type="ECO:0000256" key="4">
    <source>
        <dbReference type="ARBA" id="ARBA00016902"/>
    </source>
</evidence>
<dbReference type="Pfam" id="PF00254">
    <property type="entry name" value="FKBP_C"/>
    <property type="match status" value="1"/>
</dbReference>
<comment type="domain">
    <text evidence="11">Consists of 3 domains; the N-terminus binds the ribosome, the middle domain has PPIase activity, while the C-terminus has intrinsic chaperone activity on its own.</text>
</comment>
<evidence type="ECO:0000256" key="7">
    <source>
        <dbReference type="ARBA" id="ARBA00023186"/>
    </source>
</evidence>
<dbReference type="Gene3D" id="3.30.70.1050">
    <property type="entry name" value="Trigger factor ribosome-binding domain"/>
    <property type="match status" value="1"/>
</dbReference>
<dbReference type="PROSITE" id="PS50059">
    <property type="entry name" value="FKBP_PPIASE"/>
    <property type="match status" value="1"/>
</dbReference>
<dbReference type="EMBL" id="PDDY01000004">
    <property type="protein sequence ID" value="PEH38137.1"/>
    <property type="molecule type" value="Genomic_DNA"/>
</dbReference>
<dbReference type="GO" id="GO:0051083">
    <property type="term" value="P:'de novo' cotranslational protein folding"/>
    <property type="evidence" value="ECO:0007669"/>
    <property type="project" value="TreeGrafter"/>
</dbReference>
<accession>A0A095EXC1</accession>
<dbReference type="SUPFAM" id="SSF54534">
    <property type="entry name" value="FKBP-like"/>
    <property type="match status" value="1"/>
</dbReference>
<dbReference type="GO" id="GO:0051301">
    <property type="term" value="P:cell division"/>
    <property type="evidence" value="ECO:0007669"/>
    <property type="project" value="UniProtKB-KW"/>
</dbReference>
<evidence type="ECO:0000256" key="8">
    <source>
        <dbReference type="ARBA" id="ARBA00023235"/>
    </source>
</evidence>